<proteinExistence type="inferred from homology"/>
<evidence type="ECO:0000256" key="10">
    <source>
        <dbReference type="RuleBase" id="RU361277"/>
    </source>
</evidence>
<dbReference type="InterPro" id="IPR036291">
    <property type="entry name" value="NAD(P)-bd_dom_sf"/>
</dbReference>
<evidence type="ECO:0000256" key="5">
    <source>
        <dbReference type="ARBA" id="ARBA00022833"/>
    </source>
</evidence>
<dbReference type="SUPFAM" id="SSF51735">
    <property type="entry name" value="NAD(P)-binding Rossmann-fold domains"/>
    <property type="match status" value="1"/>
</dbReference>
<evidence type="ECO:0000313" key="12">
    <source>
        <dbReference type="EMBL" id="WTY34390.1"/>
    </source>
</evidence>
<evidence type="ECO:0000256" key="7">
    <source>
        <dbReference type="ARBA" id="ARBA00023027"/>
    </source>
</evidence>
<comment type="catalytic activity">
    <reaction evidence="8">
        <text>a secondary alcohol + NAD(+) = a ketone + NADH + H(+)</text>
        <dbReference type="Rhea" id="RHEA:10740"/>
        <dbReference type="ChEBI" id="CHEBI:15378"/>
        <dbReference type="ChEBI" id="CHEBI:17087"/>
        <dbReference type="ChEBI" id="CHEBI:35681"/>
        <dbReference type="ChEBI" id="CHEBI:57540"/>
        <dbReference type="ChEBI" id="CHEBI:57945"/>
        <dbReference type="EC" id="1.1.1.1"/>
    </reaction>
</comment>
<dbReference type="InterPro" id="IPR002328">
    <property type="entry name" value="ADH_Zn_CS"/>
</dbReference>
<sequence length="371" mass="39406">MRTRAAILRQQPGKWEIVDVELEEPRDREVRVRMAYAGLCHSDDHMAKGDMPANLPYSGGHEGSGVVEAVGPGVTTLAVGDHIVTSFVPSCGQCRWCASGMQNLCDSMADYSMGIMPDGTYRMWLLDGTPVKKGALGTFAERNIFPEASCIKIRDDISLDVACLTGCGVPTGWGSAVHSAEVQPGDVVIVMGIGGLGANALQGARMSGASRVIAVDLVAGKRAAAEEFGATDFTTSMDEATELARSLTNGQGADSAIITIGVIDAESIGLAFSAIRKAGTVVVTAQGNMSSSGIPVNHFELSMYQKRIQGVLYGTGSPRREVHRLLDLYADGRLKLKELITASYSLDEINVGYQDLLDGKNIRGVIDFSRS</sequence>
<dbReference type="Gene3D" id="3.90.180.10">
    <property type="entry name" value="Medium-chain alcohol dehydrogenases, catalytic domain"/>
    <property type="match status" value="1"/>
</dbReference>
<comment type="cofactor">
    <cofactor evidence="1 10">
        <name>Zn(2+)</name>
        <dbReference type="ChEBI" id="CHEBI:29105"/>
    </cofactor>
</comment>
<dbReference type="InterPro" id="IPR011032">
    <property type="entry name" value="GroES-like_sf"/>
</dbReference>
<dbReference type="Proteomes" id="UP001621418">
    <property type="component" value="Chromosome"/>
</dbReference>
<protein>
    <recommendedName>
        <fullName evidence="3">alcohol dehydrogenase</fullName>
        <ecNumber evidence="3">1.1.1.1</ecNumber>
    </recommendedName>
</protein>
<dbReference type="RefSeq" id="WP_405146723.1">
    <property type="nucleotide sequence ID" value="NZ_CP109527.1"/>
</dbReference>
<evidence type="ECO:0000256" key="8">
    <source>
        <dbReference type="ARBA" id="ARBA00049164"/>
    </source>
</evidence>
<comment type="catalytic activity">
    <reaction evidence="9">
        <text>a primary alcohol + NAD(+) = an aldehyde + NADH + H(+)</text>
        <dbReference type="Rhea" id="RHEA:10736"/>
        <dbReference type="ChEBI" id="CHEBI:15378"/>
        <dbReference type="ChEBI" id="CHEBI:15734"/>
        <dbReference type="ChEBI" id="CHEBI:17478"/>
        <dbReference type="ChEBI" id="CHEBI:57540"/>
        <dbReference type="ChEBI" id="CHEBI:57945"/>
        <dbReference type="EC" id="1.1.1.1"/>
    </reaction>
</comment>
<comment type="similarity">
    <text evidence="2 10">Belongs to the zinc-containing alcohol dehydrogenase family.</text>
</comment>
<dbReference type="Gene3D" id="3.40.50.720">
    <property type="entry name" value="NAD(P)-binding Rossmann-like Domain"/>
    <property type="match status" value="1"/>
</dbReference>
<organism evidence="12 13">
    <name type="scientific">Nocardia salmonicida</name>
    <dbReference type="NCBI Taxonomy" id="53431"/>
    <lineage>
        <taxon>Bacteria</taxon>
        <taxon>Bacillati</taxon>
        <taxon>Actinomycetota</taxon>
        <taxon>Actinomycetes</taxon>
        <taxon>Mycobacteriales</taxon>
        <taxon>Nocardiaceae</taxon>
        <taxon>Nocardia</taxon>
    </lineage>
</organism>
<gene>
    <name evidence="12" type="ORF">OG308_24130</name>
</gene>
<dbReference type="SMART" id="SM00829">
    <property type="entry name" value="PKS_ER"/>
    <property type="match status" value="1"/>
</dbReference>
<dbReference type="PANTHER" id="PTHR43880:SF12">
    <property type="entry name" value="ALCOHOL DEHYDROGENASE CLASS-3"/>
    <property type="match status" value="1"/>
</dbReference>
<evidence type="ECO:0000256" key="9">
    <source>
        <dbReference type="ARBA" id="ARBA00049243"/>
    </source>
</evidence>
<dbReference type="PANTHER" id="PTHR43880">
    <property type="entry name" value="ALCOHOL DEHYDROGENASE"/>
    <property type="match status" value="1"/>
</dbReference>
<keyword evidence="13" id="KW-1185">Reference proteome</keyword>
<accession>A0ABZ1N349</accession>
<feature type="domain" description="Enoyl reductase (ER)" evidence="11">
    <location>
        <begin position="13"/>
        <end position="366"/>
    </location>
</feature>
<evidence type="ECO:0000259" key="11">
    <source>
        <dbReference type="SMART" id="SM00829"/>
    </source>
</evidence>
<evidence type="ECO:0000256" key="1">
    <source>
        <dbReference type="ARBA" id="ARBA00001947"/>
    </source>
</evidence>
<dbReference type="InterPro" id="IPR020843">
    <property type="entry name" value="ER"/>
</dbReference>
<keyword evidence="7" id="KW-0520">NAD</keyword>
<dbReference type="EC" id="1.1.1.1" evidence="3"/>
<evidence type="ECO:0000313" key="13">
    <source>
        <dbReference type="Proteomes" id="UP001621418"/>
    </source>
</evidence>
<dbReference type="NCBIfam" id="TIGR03989">
    <property type="entry name" value="Rxyl_3153"/>
    <property type="match status" value="1"/>
</dbReference>
<dbReference type="InterPro" id="IPR013154">
    <property type="entry name" value="ADH-like_N"/>
</dbReference>
<dbReference type="GO" id="GO:0016491">
    <property type="term" value="F:oxidoreductase activity"/>
    <property type="evidence" value="ECO:0007669"/>
    <property type="project" value="UniProtKB-KW"/>
</dbReference>
<dbReference type="PROSITE" id="PS00059">
    <property type="entry name" value="ADH_ZINC"/>
    <property type="match status" value="1"/>
</dbReference>
<dbReference type="CDD" id="cd08279">
    <property type="entry name" value="Zn_ADH_class_III"/>
    <property type="match status" value="1"/>
</dbReference>
<dbReference type="InterPro" id="IPR013149">
    <property type="entry name" value="ADH-like_C"/>
</dbReference>
<evidence type="ECO:0000256" key="3">
    <source>
        <dbReference type="ARBA" id="ARBA00013190"/>
    </source>
</evidence>
<reference evidence="12 13" key="1">
    <citation type="submission" date="2022-10" db="EMBL/GenBank/DDBJ databases">
        <title>The complete genomes of actinobacterial strains from the NBC collection.</title>
        <authorList>
            <person name="Joergensen T.S."/>
            <person name="Alvarez Arevalo M."/>
            <person name="Sterndorff E.B."/>
            <person name="Faurdal D."/>
            <person name="Vuksanovic O."/>
            <person name="Mourched A.-S."/>
            <person name="Charusanti P."/>
            <person name="Shaw S."/>
            <person name="Blin K."/>
            <person name="Weber T."/>
        </authorList>
    </citation>
    <scope>NUCLEOTIDE SEQUENCE [LARGE SCALE GENOMIC DNA]</scope>
    <source>
        <strain evidence="12 13">NBC_01413</strain>
    </source>
</reference>
<dbReference type="InterPro" id="IPR023921">
    <property type="entry name" value="ADH_Zn_actinomycetes"/>
</dbReference>
<keyword evidence="5 10" id="KW-0862">Zinc</keyword>
<dbReference type="SUPFAM" id="SSF50129">
    <property type="entry name" value="GroES-like"/>
    <property type="match status" value="2"/>
</dbReference>
<dbReference type="EMBL" id="CP109527">
    <property type="protein sequence ID" value="WTY34390.1"/>
    <property type="molecule type" value="Genomic_DNA"/>
</dbReference>
<evidence type="ECO:0000256" key="4">
    <source>
        <dbReference type="ARBA" id="ARBA00022723"/>
    </source>
</evidence>
<dbReference type="Pfam" id="PF00107">
    <property type="entry name" value="ADH_zinc_N"/>
    <property type="match status" value="1"/>
</dbReference>
<evidence type="ECO:0000256" key="2">
    <source>
        <dbReference type="ARBA" id="ARBA00008072"/>
    </source>
</evidence>
<name>A0ABZ1N349_9NOCA</name>
<keyword evidence="4 10" id="KW-0479">Metal-binding</keyword>
<dbReference type="Pfam" id="PF08240">
    <property type="entry name" value="ADH_N"/>
    <property type="match status" value="1"/>
</dbReference>
<keyword evidence="6 12" id="KW-0560">Oxidoreductase</keyword>
<evidence type="ECO:0000256" key="6">
    <source>
        <dbReference type="ARBA" id="ARBA00023002"/>
    </source>
</evidence>